<evidence type="ECO:0000256" key="3">
    <source>
        <dbReference type="ARBA" id="ARBA00022598"/>
    </source>
</evidence>
<evidence type="ECO:0000256" key="14">
    <source>
        <dbReference type="PIRSR" id="PIRSR601233-3"/>
    </source>
</evidence>
<evidence type="ECO:0000256" key="4">
    <source>
        <dbReference type="ARBA" id="ARBA00022723"/>
    </source>
</evidence>
<keyword evidence="4 14" id="KW-0479">Metal-binding</keyword>
<feature type="binding site" evidence="13">
    <location>
        <begin position="387"/>
        <end position="390"/>
    </location>
    <ligand>
        <name>GMP</name>
        <dbReference type="ChEBI" id="CHEBI:58115"/>
    </ligand>
</feature>
<evidence type="ECO:0000256" key="9">
    <source>
        <dbReference type="ARBA" id="ARBA00045316"/>
    </source>
</evidence>
<name>F0QVL0_VULM7</name>
<dbReference type="AlphaFoldDB" id="F0QVL0"/>
<dbReference type="Pfam" id="PF01139">
    <property type="entry name" value="RtcB"/>
    <property type="match status" value="1"/>
</dbReference>
<evidence type="ECO:0000256" key="13">
    <source>
        <dbReference type="PIRSR" id="PIRSR601233-2"/>
    </source>
</evidence>
<sequence length="490" mass="53980">MNYGLIMVPPLRKISDYVWEIPKGYKPCMKVPARIFADETLLEKMKTDMTLEQAANVTCLPGIYKYSIALPDAHQGYGFPVGGVAAMDIEQGVVSPGGIGYDINCGVRLLRTNLTEKDVRPKLRELVDTIFKLVPAGVGETGLLRLSFGDLDKVLDDGVDWALSKGYGWSDDKNFIEEFGHYEGADSSKVSQRAKERGKDELGTTGSGNHFIEIQVVNKIFDANLAKRLGIEQEGQVMVLIHTGSRGLGHQVATDYIRVAENKMKQWGLFLPDRELAAMPLSTKEAQDYLAAMKAAANYAWTNRQIITHWVREAFRRAFGKDPDKLGLEIVYDVAHNIAKIEDHVIDDEGHVRRVLVHRKGATRSFPAGRLEIPPKYRDIGQPVLIPGSMGTASYVLIGLPTSFQVTFGTAPHGAGRTLSRSAAVRMLPPNKVRSTLESRGIIVRSAESEIISEEAPEAYKNVDKVAEIAELTGMAKRVSRHTPIGVVKG</sequence>
<feature type="binding site" evidence="13">
    <location>
        <begin position="336"/>
        <end position="337"/>
    </location>
    <ligand>
        <name>GMP</name>
        <dbReference type="ChEBI" id="CHEBI:58115"/>
    </ligand>
</feature>
<dbReference type="GO" id="GO:0006388">
    <property type="term" value="P:tRNA splicing, via endonucleolytic cleavage and ligation"/>
    <property type="evidence" value="ECO:0007669"/>
    <property type="project" value="UniProtKB-ARBA"/>
</dbReference>
<comment type="function">
    <text evidence="9">Essential for tRNA splicing and maturation. Acts by directly joining spliced tRNA halves to mature-sized tRNAs. Joins RNA with 2',3'-cyclic-phosphate or 3'-phosphate ends to RNA with 5'-hydroxy ends.</text>
</comment>
<evidence type="ECO:0000256" key="2">
    <source>
        <dbReference type="ARBA" id="ARBA00011245"/>
    </source>
</evidence>
<comment type="similarity">
    <text evidence="1 15">Belongs to the RtcB family.</text>
</comment>
<feature type="binding site" evidence="14">
    <location>
        <position position="210"/>
    </location>
    <ligand>
        <name>Mn(2+)</name>
        <dbReference type="ChEBI" id="CHEBI:29035"/>
        <label>1</label>
    </ligand>
</feature>
<comment type="catalytic activity">
    <reaction evidence="10">
        <text>a 3'-end 3'-phospho-ribonucleotide-RNA + a 5'-end dephospho-ribonucleoside-RNA + GTP = a ribonucleotidyl-ribonucleotide-RNA + GMP + diphosphate</text>
        <dbReference type="Rhea" id="RHEA:68076"/>
        <dbReference type="Rhea" id="RHEA-COMP:10463"/>
        <dbReference type="Rhea" id="RHEA-COMP:13936"/>
        <dbReference type="Rhea" id="RHEA-COMP:17355"/>
        <dbReference type="ChEBI" id="CHEBI:33019"/>
        <dbReference type="ChEBI" id="CHEBI:37565"/>
        <dbReference type="ChEBI" id="CHEBI:58115"/>
        <dbReference type="ChEBI" id="CHEBI:83062"/>
        <dbReference type="ChEBI" id="CHEBI:138284"/>
        <dbReference type="ChEBI" id="CHEBI:173118"/>
        <dbReference type="EC" id="6.5.1.8"/>
    </reaction>
</comment>
<comment type="subunit">
    <text evidence="2 15">Monomer.</text>
</comment>
<feature type="binding site" evidence="14">
    <location>
        <position position="336"/>
    </location>
    <ligand>
        <name>Mn(2+)</name>
        <dbReference type="ChEBI" id="CHEBI:29035"/>
        <label>2</label>
    </ligand>
</feature>
<dbReference type="GO" id="GO:0046872">
    <property type="term" value="F:metal ion binding"/>
    <property type="evidence" value="ECO:0007669"/>
    <property type="project" value="UniProtKB-UniRule"/>
</dbReference>
<feature type="binding site" evidence="13">
    <location>
        <begin position="209"/>
        <end position="213"/>
    </location>
    <ligand>
        <name>GMP</name>
        <dbReference type="ChEBI" id="CHEBI:58115"/>
    </ligand>
</feature>
<accession>F0QVL0</accession>
<feature type="binding site" evidence="13">
    <location>
        <position position="489"/>
    </location>
    <ligand>
        <name>GMP</name>
        <dbReference type="ChEBI" id="CHEBI:58115"/>
    </ligand>
</feature>
<dbReference type="InterPro" id="IPR036025">
    <property type="entry name" value="RtcB-like_sf"/>
</dbReference>
<proteinExistence type="inferred from homology"/>
<protein>
    <recommendedName>
        <fullName evidence="8 15">tRNA-splicing ligase RtcB</fullName>
        <ecNumber evidence="15">6.5.1.-</ecNumber>
    </recommendedName>
</protein>
<dbReference type="GO" id="GO:0170057">
    <property type="term" value="F:RNA ligase (GTP) activity"/>
    <property type="evidence" value="ECO:0007669"/>
    <property type="project" value="UniProtKB-EC"/>
</dbReference>
<dbReference type="HOGENOM" id="CLU_022279_0_1_2"/>
<evidence type="ECO:0000256" key="12">
    <source>
        <dbReference type="PIRSR" id="PIRSR601233-1"/>
    </source>
</evidence>
<dbReference type="Gene3D" id="3.90.1860.10">
    <property type="entry name" value="tRNA-splicing ligase RtcB"/>
    <property type="match status" value="1"/>
</dbReference>
<evidence type="ECO:0000256" key="7">
    <source>
        <dbReference type="ARBA" id="ARBA00023211"/>
    </source>
</evidence>
<keyword evidence="6 13" id="KW-0342">GTP-binding</keyword>
<keyword evidence="3 15" id="KW-0436">Ligase</keyword>
<dbReference type="SUPFAM" id="SSF103365">
    <property type="entry name" value="Hypothetical protein PH1602"/>
    <property type="match status" value="1"/>
</dbReference>
<dbReference type="GO" id="GO:0003972">
    <property type="term" value="F:RNA ligase (ATP) activity"/>
    <property type="evidence" value="ECO:0007669"/>
    <property type="project" value="TreeGrafter"/>
</dbReference>
<keyword evidence="17" id="KW-1185">Reference proteome</keyword>
<dbReference type="PANTHER" id="PTHR11118">
    <property type="entry name" value="RNA-SPLICING LIGASE RTCB HOMOLOG"/>
    <property type="match status" value="1"/>
</dbReference>
<dbReference type="FunFam" id="3.90.1860.10:FF:000001">
    <property type="entry name" value="tRNA-splicing ligase RtcB homolog"/>
    <property type="match status" value="1"/>
</dbReference>
<feature type="binding site" evidence="13">
    <location>
        <begin position="413"/>
        <end position="416"/>
    </location>
    <ligand>
        <name>GMP</name>
        <dbReference type="ChEBI" id="CHEBI:58115"/>
    </ligand>
</feature>
<dbReference type="PANTHER" id="PTHR11118:SF1">
    <property type="entry name" value="RNA-SPLICING LIGASE RTCB HOMOLOG"/>
    <property type="match status" value="1"/>
</dbReference>
<evidence type="ECO:0000256" key="8">
    <source>
        <dbReference type="ARBA" id="ARBA00033766"/>
    </source>
</evidence>
<keyword evidence="5 13" id="KW-0547">Nucleotide-binding</keyword>
<evidence type="ECO:0000256" key="1">
    <source>
        <dbReference type="ARBA" id="ARBA00008071"/>
    </source>
</evidence>
<dbReference type="STRING" id="985053.VMUT_0652"/>
<gene>
    <name evidence="15" type="primary">rtcB</name>
    <name evidence="16" type="ordered locus">VMUT_0652</name>
</gene>
<dbReference type="Proteomes" id="UP000007485">
    <property type="component" value="Chromosome"/>
</dbReference>
<dbReference type="GO" id="GO:0005525">
    <property type="term" value="F:GTP binding"/>
    <property type="evidence" value="ECO:0007669"/>
    <property type="project" value="UniProtKB-KW"/>
</dbReference>
<evidence type="ECO:0000256" key="6">
    <source>
        <dbReference type="ARBA" id="ARBA00023134"/>
    </source>
</evidence>
<feature type="binding site" evidence="14">
    <location>
        <position position="242"/>
    </location>
    <ligand>
        <name>Mn(2+)</name>
        <dbReference type="ChEBI" id="CHEBI:29035"/>
        <label>2</label>
    </ligand>
</feature>
<dbReference type="EC" id="6.5.1.-" evidence="15"/>
<evidence type="ECO:0000313" key="17">
    <source>
        <dbReference type="Proteomes" id="UP000007485"/>
    </source>
</evidence>
<evidence type="ECO:0000256" key="5">
    <source>
        <dbReference type="ARBA" id="ARBA00022741"/>
    </source>
</evidence>
<evidence type="ECO:0000256" key="10">
    <source>
        <dbReference type="ARBA" id="ARBA00047746"/>
    </source>
</evidence>
<dbReference type="eggNOG" id="arCOG04246">
    <property type="taxonomic scope" value="Archaea"/>
</dbReference>
<dbReference type="InterPro" id="IPR001233">
    <property type="entry name" value="RtcB"/>
</dbReference>
<comment type="cofactor">
    <cofactor evidence="14 15">
        <name>Mn(2+)</name>
        <dbReference type="ChEBI" id="CHEBI:29035"/>
    </cofactor>
    <text evidence="14 15">Binds 2 manganese ions per subunit.</text>
</comment>
<keyword evidence="7 14" id="KW-0464">Manganese</keyword>
<evidence type="ECO:0000256" key="11">
    <source>
        <dbReference type="ARBA" id="ARBA00049514"/>
    </source>
</evidence>
<dbReference type="EMBL" id="CP002529">
    <property type="protein sequence ID" value="ADY00863.1"/>
    <property type="molecule type" value="Genomic_DNA"/>
</dbReference>
<evidence type="ECO:0000256" key="15">
    <source>
        <dbReference type="RuleBase" id="RU371113"/>
    </source>
</evidence>
<dbReference type="KEGG" id="vmo:VMUT_0652"/>
<feature type="binding site" evidence="13">
    <location>
        <position position="394"/>
    </location>
    <ligand>
        <name>GMP</name>
        <dbReference type="ChEBI" id="CHEBI:58115"/>
    </ligand>
</feature>
<feature type="binding site" evidence="14">
    <location>
        <position position="102"/>
    </location>
    <ligand>
        <name>Mn(2+)</name>
        <dbReference type="ChEBI" id="CHEBI:29035"/>
        <label>1</label>
    </ligand>
</feature>
<evidence type="ECO:0000313" key="16">
    <source>
        <dbReference type="EMBL" id="ADY00863.1"/>
    </source>
</evidence>
<organism evidence="16 17">
    <name type="scientific">Vulcanisaeta moutnovskia (strain 768-28)</name>
    <dbReference type="NCBI Taxonomy" id="985053"/>
    <lineage>
        <taxon>Archaea</taxon>
        <taxon>Thermoproteota</taxon>
        <taxon>Thermoprotei</taxon>
        <taxon>Thermoproteales</taxon>
        <taxon>Thermoproteaceae</taxon>
        <taxon>Vulcanisaeta</taxon>
    </lineage>
</organism>
<comment type="catalytic activity">
    <reaction evidence="11">
        <text>a 3'-end 2',3'-cyclophospho-ribonucleotide-RNA + a 5'-end dephospho-ribonucleoside-RNA + GTP + H2O = a ribonucleotidyl-ribonucleotide-RNA + GMP + diphosphate + H(+)</text>
        <dbReference type="Rhea" id="RHEA:68080"/>
        <dbReference type="Rhea" id="RHEA-COMP:10464"/>
        <dbReference type="Rhea" id="RHEA-COMP:13936"/>
        <dbReference type="Rhea" id="RHEA-COMP:17355"/>
        <dbReference type="ChEBI" id="CHEBI:15377"/>
        <dbReference type="ChEBI" id="CHEBI:15378"/>
        <dbReference type="ChEBI" id="CHEBI:33019"/>
        <dbReference type="ChEBI" id="CHEBI:37565"/>
        <dbReference type="ChEBI" id="CHEBI:58115"/>
        <dbReference type="ChEBI" id="CHEBI:83064"/>
        <dbReference type="ChEBI" id="CHEBI:138284"/>
        <dbReference type="ChEBI" id="CHEBI:173118"/>
        <dbReference type="EC" id="6.5.1.8"/>
    </reaction>
</comment>
<feature type="active site" description="GMP-histidine intermediate" evidence="12">
    <location>
        <position position="413"/>
    </location>
</feature>
<reference evidence="16 17" key="1">
    <citation type="journal article" date="2011" name="J. Bacteriol.">
        <title>Complete genome sequence of 'Vulcanisaeta moutnovskia' strain 768-28, a novel member of the hyperthermophilic crenarchaeal genus vulcanisaeta.</title>
        <authorList>
            <person name="Gumerov V.M."/>
            <person name="Mardanov A.V."/>
            <person name="Beletsky A.V."/>
            <person name="Prokofeva M.I."/>
            <person name="Bonch-Osmolovskaya E.A."/>
            <person name="Ravin N.V."/>
            <person name="Skryabin K.G."/>
        </authorList>
    </citation>
    <scope>NUCLEOTIDE SEQUENCE [LARGE SCALE GENOMIC DNA]</scope>
    <source>
        <strain evidence="16 17">768-28</strain>
    </source>
</reference>